<evidence type="ECO:0000259" key="1">
    <source>
        <dbReference type="Pfam" id="PF01471"/>
    </source>
</evidence>
<dbReference type="Gene3D" id="1.10.101.10">
    <property type="entry name" value="PGBD-like superfamily/PGBD"/>
    <property type="match status" value="1"/>
</dbReference>
<accession>A0ABV4YAB3</accession>
<dbReference type="InterPro" id="IPR036366">
    <property type="entry name" value="PGBDSf"/>
</dbReference>
<dbReference type="RefSeq" id="WP_413257257.1">
    <property type="nucleotide sequence ID" value="NZ_JBHFNS010000044.1"/>
</dbReference>
<feature type="domain" description="Peptidoglycan binding-like" evidence="1">
    <location>
        <begin position="2"/>
        <end position="47"/>
    </location>
</feature>
<evidence type="ECO:0000313" key="2">
    <source>
        <dbReference type="EMBL" id="MFB2935750.1"/>
    </source>
</evidence>
<dbReference type="InterPro" id="IPR036365">
    <property type="entry name" value="PGBD-like_sf"/>
</dbReference>
<gene>
    <name evidence="2" type="ORF">ACE1B6_10905</name>
</gene>
<sequence>MDLQDILNCLGYSLVADGIFGANTEAAVKKFQKDYGLMVDSIVGAKT</sequence>
<keyword evidence="3" id="KW-1185">Reference proteome</keyword>
<dbReference type="EMBL" id="JBHFNS010000044">
    <property type="protein sequence ID" value="MFB2935750.1"/>
    <property type="molecule type" value="Genomic_DNA"/>
</dbReference>
<evidence type="ECO:0000313" key="3">
    <source>
        <dbReference type="Proteomes" id="UP001576776"/>
    </source>
</evidence>
<name>A0ABV4YAB3_9CYAN</name>
<protein>
    <submittedName>
        <fullName evidence="2">Peptidoglycan-binding protein</fullName>
    </submittedName>
</protein>
<organism evidence="2 3">
    <name type="scientific">Floridaenema fluviatile BLCC-F154</name>
    <dbReference type="NCBI Taxonomy" id="3153640"/>
    <lineage>
        <taxon>Bacteria</taxon>
        <taxon>Bacillati</taxon>
        <taxon>Cyanobacteriota</taxon>
        <taxon>Cyanophyceae</taxon>
        <taxon>Oscillatoriophycideae</taxon>
        <taxon>Aerosakkonematales</taxon>
        <taxon>Aerosakkonemataceae</taxon>
        <taxon>Floridanema</taxon>
        <taxon>Floridanema fluviatile</taxon>
    </lineage>
</organism>
<proteinExistence type="predicted"/>
<dbReference type="InterPro" id="IPR002477">
    <property type="entry name" value="Peptidoglycan-bd-like"/>
</dbReference>
<dbReference type="Pfam" id="PF01471">
    <property type="entry name" value="PG_binding_1"/>
    <property type="match status" value="1"/>
</dbReference>
<dbReference type="SUPFAM" id="SSF47090">
    <property type="entry name" value="PGBD-like"/>
    <property type="match status" value="1"/>
</dbReference>
<comment type="caution">
    <text evidence="2">The sequence shown here is derived from an EMBL/GenBank/DDBJ whole genome shotgun (WGS) entry which is preliminary data.</text>
</comment>
<dbReference type="Proteomes" id="UP001576776">
    <property type="component" value="Unassembled WGS sequence"/>
</dbReference>
<reference evidence="2 3" key="1">
    <citation type="submission" date="2024-09" db="EMBL/GenBank/DDBJ databases">
        <title>Floridaenema gen nov. (Aerosakkonemataceae, Aerosakkonematales ord. nov., Cyanobacteria) from benthic tropical and subtropical fresh waters, with the description of four new species.</title>
        <authorList>
            <person name="Moretto J.A."/>
            <person name="Berthold D.E."/>
            <person name="Lefler F.W."/>
            <person name="Huang I.-S."/>
            <person name="Laughinghouse H. IV."/>
        </authorList>
    </citation>
    <scope>NUCLEOTIDE SEQUENCE [LARGE SCALE GENOMIC DNA]</scope>
    <source>
        <strain evidence="2 3">BLCC-F154</strain>
    </source>
</reference>